<dbReference type="RefSeq" id="WP_085146306.1">
    <property type="nucleotide sequence ID" value="NZ_JACKUA010000030.1"/>
</dbReference>
<dbReference type="GO" id="GO:0016491">
    <property type="term" value="F:oxidoreductase activity"/>
    <property type="evidence" value="ECO:0007669"/>
    <property type="project" value="TreeGrafter"/>
</dbReference>
<organism evidence="2 3">
    <name type="scientific">Mycolicibacterium wolinskyi</name>
    <dbReference type="NCBI Taxonomy" id="59750"/>
    <lineage>
        <taxon>Bacteria</taxon>
        <taxon>Bacillati</taxon>
        <taxon>Actinomycetota</taxon>
        <taxon>Actinomycetes</taxon>
        <taxon>Mycobacteriales</taxon>
        <taxon>Mycobacteriaceae</taxon>
        <taxon>Mycolicibacterium</taxon>
    </lineage>
</organism>
<accession>A0A1X2F2H3</accession>
<dbReference type="GO" id="GO:0005829">
    <property type="term" value="C:cytosol"/>
    <property type="evidence" value="ECO:0007669"/>
    <property type="project" value="TreeGrafter"/>
</dbReference>
<protein>
    <recommendedName>
        <fullName evidence="1">ABM domain-containing protein</fullName>
    </recommendedName>
</protein>
<name>A0A1X2F2H3_9MYCO</name>
<dbReference type="InterPro" id="IPR007138">
    <property type="entry name" value="ABM_dom"/>
</dbReference>
<dbReference type="PANTHER" id="PTHR33336">
    <property type="entry name" value="QUINOL MONOOXYGENASE YGIN-RELATED"/>
    <property type="match status" value="1"/>
</dbReference>
<dbReference type="Pfam" id="PF03992">
    <property type="entry name" value="ABM"/>
    <property type="match status" value="1"/>
</dbReference>
<proteinExistence type="predicted"/>
<comment type="caution">
    <text evidence="2">The sequence shown here is derived from an EMBL/GenBank/DDBJ whole genome shotgun (WGS) entry which is preliminary data.</text>
</comment>
<dbReference type="PROSITE" id="PS51725">
    <property type="entry name" value="ABM"/>
    <property type="match status" value="1"/>
</dbReference>
<gene>
    <name evidence="2" type="ORF">AWC31_32290</name>
</gene>
<sequence length="106" mass="12022">MYTLFVTLDIRPDRIDEFIEAITVNATASLRDEPGCLAFDVHRDENNPTRFYLYEIYVDEDAFRTAHRGAPHYARWQEAAKRCVVDGGHTNTFARPVHLGGIVAPG</sequence>
<dbReference type="OrthoDB" id="3695636at2"/>
<dbReference type="Gene3D" id="3.30.70.100">
    <property type="match status" value="1"/>
</dbReference>
<dbReference type="SUPFAM" id="SSF54909">
    <property type="entry name" value="Dimeric alpha+beta barrel"/>
    <property type="match status" value="1"/>
</dbReference>
<dbReference type="PANTHER" id="PTHR33336:SF1">
    <property type="entry name" value="(4S)-4-HYDROXY-5-PHOSPHONOOXYPENTANE-2,3-DIONE ISOMERASE"/>
    <property type="match status" value="1"/>
</dbReference>
<dbReference type="EMBL" id="LQQA01000029">
    <property type="protein sequence ID" value="ORX12632.1"/>
    <property type="molecule type" value="Genomic_DNA"/>
</dbReference>
<feature type="domain" description="ABM" evidence="1">
    <location>
        <begin position="2"/>
        <end position="93"/>
    </location>
</feature>
<dbReference type="Proteomes" id="UP000193964">
    <property type="component" value="Unassembled WGS sequence"/>
</dbReference>
<evidence type="ECO:0000313" key="3">
    <source>
        <dbReference type="Proteomes" id="UP000193964"/>
    </source>
</evidence>
<evidence type="ECO:0000259" key="1">
    <source>
        <dbReference type="PROSITE" id="PS51725"/>
    </source>
</evidence>
<dbReference type="InterPro" id="IPR050744">
    <property type="entry name" value="AI-2_Isomerase_LsrG"/>
</dbReference>
<reference evidence="2 3" key="1">
    <citation type="submission" date="2016-01" db="EMBL/GenBank/DDBJ databases">
        <title>The new phylogeny of the genus Mycobacterium.</title>
        <authorList>
            <person name="Tarcisio F."/>
            <person name="Conor M."/>
            <person name="Antonella G."/>
            <person name="Elisabetta G."/>
            <person name="Giulia F.S."/>
            <person name="Sara T."/>
            <person name="Anna F."/>
            <person name="Clotilde B."/>
            <person name="Roberto B."/>
            <person name="Veronica D.S."/>
            <person name="Fabio R."/>
            <person name="Monica P."/>
            <person name="Olivier J."/>
            <person name="Enrico T."/>
            <person name="Nicola S."/>
        </authorList>
    </citation>
    <scope>NUCLEOTIDE SEQUENCE [LARGE SCALE GENOMIC DNA]</scope>
    <source>
        <strain evidence="2 3">ATCC 700010</strain>
    </source>
</reference>
<dbReference type="InterPro" id="IPR011008">
    <property type="entry name" value="Dimeric_a/b-barrel"/>
</dbReference>
<dbReference type="AlphaFoldDB" id="A0A1X2F2H3"/>
<evidence type="ECO:0000313" key="2">
    <source>
        <dbReference type="EMBL" id="ORX12632.1"/>
    </source>
</evidence>